<gene>
    <name evidence="3" type="ORF">BTE48_05095</name>
</gene>
<dbReference type="Pfam" id="PF00551">
    <property type="entry name" value="Formyl_trans_N"/>
    <property type="match status" value="1"/>
</dbReference>
<proteinExistence type="predicted"/>
<dbReference type="EMBL" id="MTSM01000004">
    <property type="protein sequence ID" value="OPX56345.1"/>
    <property type="molecule type" value="Genomic_DNA"/>
</dbReference>
<dbReference type="InterPro" id="IPR005793">
    <property type="entry name" value="Formyl_trans_C"/>
</dbReference>
<dbReference type="InterPro" id="IPR036477">
    <property type="entry name" value="Formyl_transf_N_sf"/>
</dbReference>
<evidence type="ECO:0000259" key="2">
    <source>
        <dbReference type="Pfam" id="PF02911"/>
    </source>
</evidence>
<reference evidence="3 4" key="1">
    <citation type="submission" date="2017-01" db="EMBL/GenBank/DDBJ databases">
        <title>Genome Sequencing of a Marine Spirillum, Oceanospirillum multiglobuliferum ATCC 33336, from Japan.</title>
        <authorList>
            <person name="Carney J.G."/>
            <person name="Trachtenberg A.M."/>
            <person name="Rheaume B.A."/>
            <person name="Linnane J.D."/>
            <person name="Pitts N.L."/>
            <person name="Mykles D.L."/>
            <person name="Maclea K.S."/>
        </authorList>
    </citation>
    <scope>NUCLEOTIDE SEQUENCE [LARGE SCALE GENOMIC DNA]</scope>
    <source>
        <strain evidence="3 4">ATCC 33336</strain>
    </source>
</reference>
<dbReference type="GO" id="GO:0004479">
    <property type="term" value="F:methionyl-tRNA formyltransferase activity"/>
    <property type="evidence" value="ECO:0007669"/>
    <property type="project" value="TreeGrafter"/>
</dbReference>
<evidence type="ECO:0000313" key="4">
    <source>
        <dbReference type="Proteomes" id="UP000191418"/>
    </source>
</evidence>
<dbReference type="GO" id="GO:0005829">
    <property type="term" value="C:cytosol"/>
    <property type="evidence" value="ECO:0007669"/>
    <property type="project" value="TreeGrafter"/>
</dbReference>
<keyword evidence="4" id="KW-1185">Reference proteome</keyword>
<dbReference type="AlphaFoldDB" id="A0A1T4LVH9"/>
<protein>
    <recommendedName>
        <fullName evidence="5">Methionyl-tRNA formyltransferase</fullName>
    </recommendedName>
</protein>
<feature type="domain" description="Formyl transferase C-terminal" evidence="2">
    <location>
        <begin position="203"/>
        <end position="286"/>
    </location>
</feature>
<feature type="domain" description="Formyl transferase N-terminal" evidence="1">
    <location>
        <begin position="49"/>
        <end position="170"/>
    </location>
</feature>
<dbReference type="Pfam" id="PF02911">
    <property type="entry name" value="Formyl_trans_C"/>
    <property type="match status" value="1"/>
</dbReference>
<sequence>MDALKITLLTSSRAALPLVALLAQRQQLAGVLLFGQWDQERVLLNQHLQQSGIPVQYCKPMDIDVPITAIKAWASELGLIFCCGDKIPMSVVQTPQYGMVNLHASALPDYRGADPIYWQIRNGEAQLQLTVHKVEEHFDAGDIITQRPVTIGAYDTQNHVFGRVLECLPNILDSLIDQLKLQDGLQGQPQAPISACTKSAARVTEKDLLINWRELSVVQLCNQVRAGNPQYGGARLVIGQGYAQLLQASPSPLPNHGVSPGSIIHVSPDQGMIVALKVGAVKLDIIANHDGVFDGYRFAQAYQLSAGMQFQ</sequence>
<comment type="caution">
    <text evidence="3">The sequence shown here is derived from an EMBL/GenBank/DDBJ whole genome shotgun (WGS) entry which is preliminary data.</text>
</comment>
<dbReference type="InterPro" id="IPR002376">
    <property type="entry name" value="Formyl_transf_N"/>
</dbReference>
<evidence type="ECO:0000313" key="3">
    <source>
        <dbReference type="EMBL" id="OPX56345.1"/>
    </source>
</evidence>
<dbReference type="PANTHER" id="PTHR11138:SF5">
    <property type="entry name" value="METHIONYL-TRNA FORMYLTRANSFERASE, MITOCHONDRIAL"/>
    <property type="match status" value="1"/>
</dbReference>
<dbReference type="OrthoDB" id="9802815at2"/>
<dbReference type="Proteomes" id="UP000191418">
    <property type="component" value="Unassembled WGS sequence"/>
</dbReference>
<evidence type="ECO:0000259" key="1">
    <source>
        <dbReference type="Pfam" id="PF00551"/>
    </source>
</evidence>
<dbReference type="PANTHER" id="PTHR11138">
    <property type="entry name" value="METHIONYL-TRNA FORMYLTRANSFERASE"/>
    <property type="match status" value="1"/>
</dbReference>
<organism evidence="3 4">
    <name type="scientific">Oceanospirillum multiglobuliferum</name>
    <dbReference type="NCBI Taxonomy" id="64969"/>
    <lineage>
        <taxon>Bacteria</taxon>
        <taxon>Pseudomonadati</taxon>
        <taxon>Pseudomonadota</taxon>
        <taxon>Gammaproteobacteria</taxon>
        <taxon>Oceanospirillales</taxon>
        <taxon>Oceanospirillaceae</taxon>
        <taxon>Oceanospirillum</taxon>
    </lineage>
</organism>
<accession>A0A1T4LVH9</accession>
<evidence type="ECO:0008006" key="5">
    <source>
        <dbReference type="Google" id="ProtNLM"/>
    </source>
</evidence>
<dbReference type="RefSeq" id="WP_078744160.1">
    <property type="nucleotide sequence ID" value="NZ_FUXG01000003.1"/>
</dbReference>
<dbReference type="SUPFAM" id="SSF53328">
    <property type="entry name" value="Formyltransferase"/>
    <property type="match status" value="1"/>
</dbReference>
<dbReference type="STRING" id="64969.SAMN02745127_00546"/>
<name>A0A1T4LVH9_9GAMM</name>
<dbReference type="Gene3D" id="3.40.50.12230">
    <property type="match status" value="1"/>
</dbReference>
<dbReference type="SUPFAM" id="SSF50486">
    <property type="entry name" value="FMT C-terminal domain-like"/>
    <property type="match status" value="1"/>
</dbReference>
<dbReference type="InterPro" id="IPR011034">
    <property type="entry name" value="Formyl_transferase-like_C_sf"/>
</dbReference>